<dbReference type="SUPFAM" id="SSF54292">
    <property type="entry name" value="2Fe-2S ferredoxin-like"/>
    <property type="match status" value="1"/>
</dbReference>
<dbReference type="PROSITE" id="PS51085">
    <property type="entry name" value="2FE2S_FER_2"/>
    <property type="match status" value="1"/>
</dbReference>
<evidence type="ECO:0008006" key="14">
    <source>
        <dbReference type="Google" id="ProtNLM"/>
    </source>
</evidence>
<evidence type="ECO:0000256" key="4">
    <source>
        <dbReference type="ARBA" id="ARBA00022723"/>
    </source>
</evidence>
<dbReference type="Pfam" id="PF22117">
    <property type="entry name" value="Fer4_Nqo3"/>
    <property type="match status" value="1"/>
</dbReference>
<dbReference type="GO" id="GO:0051539">
    <property type="term" value="F:4 iron, 4 sulfur cluster binding"/>
    <property type="evidence" value="ECO:0007669"/>
    <property type="project" value="UniProtKB-KW"/>
</dbReference>
<protein>
    <recommendedName>
        <fullName evidence="14">NADH dehydrogenase subunit 11</fullName>
    </recommendedName>
</protein>
<sequence length="327" mass="35069">MIVGRGAQILSSSLRINHALRSGISNGGILCSTAVRTSASAASSNASAAAVAAAPSPTPNPDEVTVFINDKPSIVPKGVTIIQACEHQGVEIPRFCYHERLSIAGNCRMCLVEVERSPKLVASCAMPVMDGMKIMTDTPRVKKAREGVMEFLLINHPLDCPICDQGGECDLQDQAMIFGADRGRFFEYKRSVEDKYAGPLIKTIMTRCIHCTRCVRFGTEVAGVEDLGTTGRGTNTEIGTYVEKMFESELSGNVIDLCPVGAITEKSFSFSSKNSKGSTNETDQSKLSAPRINKSGSEVPSYSAGLAQVMAQQDSTTTQNVVFAHMQ</sequence>
<comment type="similarity">
    <text evidence="2">Belongs to the complex I 75 kDa subunit family.</text>
</comment>
<dbReference type="FunFam" id="3.10.20.740:FF:000001">
    <property type="entry name" value="NADH-quinone oxidoreductase subunit G"/>
    <property type="match status" value="1"/>
</dbReference>
<gene>
    <name evidence="13" type="ORF">TOLI1172_LOCUS9329</name>
</gene>
<dbReference type="Pfam" id="PF10588">
    <property type="entry name" value="NADH-G_4Fe-4S_3"/>
    <property type="match status" value="1"/>
</dbReference>
<dbReference type="PROSITE" id="PS00643">
    <property type="entry name" value="COMPLEX1_75K_3"/>
    <property type="match status" value="1"/>
</dbReference>
<reference evidence="13" key="1">
    <citation type="submission" date="2021-01" db="EMBL/GenBank/DDBJ databases">
        <authorList>
            <person name="Corre E."/>
            <person name="Pelletier E."/>
            <person name="Niang G."/>
            <person name="Scheremetjew M."/>
            <person name="Finn R."/>
            <person name="Kale V."/>
            <person name="Holt S."/>
            <person name="Cochrane G."/>
            <person name="Meng A."/>
            <person name="Brown T."/>
            <person name="Cohen L."/>
        </authorList>
    </citation>
    <scope>NUCLEOTIDE SEQUENCE</scope>
    <source>
        <strain evidence="13">CCMP3278</strain>
    </source>
</reference>
<dbReference type="GO" id="GO:0016491">
    <property type="term" value="F:oxidoreductase activity"/>
    <property type="evidence" value="ECO:0007669"/>
    <property type="project" value="InterPro"/>
</dbReference>
<evidence type="ECO:0000313" key="13">
    <source>
        <dbReference type="EMBL" id="CAD8824930.1"/>
    </source>
</evidence>
<dbReference type="InterPro" id="IPR001041">
    <property type="entry name" value="2Fe-2S_ferredoxin-type"/>
</dbReference>
<keyword evidence="3" id="KW-0004">4Fe-4S</keyword>
<feature type="domain" description="2Fe-2S ferredoxin-type" evidence="11">
    <location>
        <begin position="62"/>
        <end position="140"/>
    </location>
</feature>
<dbReference type="FunFam" id="3.30.70.20:FF:000002">
    <property type="entry name" value="NADH-ubiquinone oxidoreductase 75 kDa subunit"/>
    <property type="match status" value="1"/>
</dbReference>
<dbReference type="EMBL" id="HBFP01012921">
    <property type="protein sequence ID" value="CAD8824930.1"/>
    <property type="molecule type" value="Transcribed_RNA"/>
</dbReference>
<dbReference type="GO" id="GO:0008137">
    <property type="term" value="F:NADH dehydrogenase (ubiquinone) activity"/>
    <property type="evidence" value="ECO:0007669"/>
    <property type="project" value="InterPro"/>
</dbReference>
<evidence type="ECO:0000256" key="5">
    <source>
        <dbReference type="ARBA" id="ARBA00022967"/>
    </source>
</evidence>
<dbReference type="InterPro" id="IPR036010">
    <property type="entry name" value="2Fe-2S_ferredoxin-like_sf"/>
</dbReference>
<dbReference type="CDD" id="cd00207">
    <property type="entry name" value="fer2"/>
    <property type="match status" value="1"/>
</dbReference>
<dbReference type="PANTHER" id="PTHR43105:SF13">
    <property type="entry name" value="NADH-UBIQUINONE OXIDOREDUCTASE 75 KDA SUBUNIT, MITOCHONDRIAL"/>
    <property type="match status" value="1"/>
</dbReference>
<dbReference type="GO" id="GO:0046872">
    <property type="term" value="F:metal ion binding"/>
    <property type="evidence" value="ECO:0007669"/>
    <property type="project" value="UniProtKB-KW"/>
</dbReference>
<comment type="cofactor">
    <cofactor evidence="1">
        <name>[4Fe-4S] cluster</name>
        <dbReference type="ChEBI" id="CHEBI:49883"/>
    </cofactor>
</comment>
<dbReference type="InterPro" id="IPR019574">
    <property type="entry name" value="NADH_UbQ_OxRdtase_Gsu_4Fe4S-bd"/>
</dbReference>
<evidence type="ECO:0000256" key="10">
    <source>
        <dbReference type="SAM" id="MobiDB-lite"/>
    </source>
</evidence>
<evidence type="ECO:0000259" key="11">
    <source>
        <dbReference type="PROSITE" id="PS51085"/>
    </source>
</evidence>
<dbReference type="AlphaFoldDB" id="A0A7S0ZKT5"/>
<proteinExistence type="inferred from homology"/>
<accession>A0A7S0ZKT5</accession>
<dbReference type="GO" id="GO:0042773">
    <property type="term" value="P:ATP synthesis coupled electron transport"/>
    <property type="evidence" value="ECO:0007669"/>
    <property type="project" value="InterPro"/>
</dbReference>
<dbReference type="Gene3D" id="3.10.20.740">
    <property type="match status" value="1"/>
</dbReference>
<dbReference type="PROSITE" id="PS00642">
    <property type="entry name" value="COMPLEX1_75K_2"/>
    <property type="match status" value="1"/>
</dbReference>
<keyword evidence="4" id="KW-0479">Metal-binding</keyword>
<keyword evidence="5" id="KW-1278">Translocase</keyword>
<dbReference type="InterPro" id="IPR050123">
    <property type="entry name" value="Prok_molybdopt-oxidoreductase"/>
</dbReference>
<dbReference type="InterPro" id="IPR000283">
    <property type="entry name" value="NADH_UbQ_OxRdtase_75kDa_su_CS"/>
</dbReference>
<evidence type="ECO:0000256" key="3">
    <source>
        <dbReference type="ARBA" id="ARBA00022485"/>
    </source>
</evidence>
<keyword evidence="6" id="KW-0408">Iron</keyword>
<evidence type="ECO:0000256" key="1">
    <source>
        <dbReference type="ARBA" id="ARBA00001966"/>
    </source>
</evidence>
<keyword evidence="8" id="KW-0520">NAD</keyword>
<dbReference type="GO" id="GO:0016020">
    <property type="term" value="C:membrane"/>
    <property type="evidence" value="ECO:0007669"/>
    <property type="project" value="InterPro"/>
</dbReference>
<dbReference type="SUPFAM" id="SSF54862">
    <property type="entry name" value="4Fe-4S ferredoxins"/>
    <property type="match status" value="1"/>
</dbReference>
<evidence type="ECO:0000256" key="7">
    <source>
        <dbReference type="ARBA" id="ARBA00023014"/>
    </source>
</evidence>
<evidence type="ECO:0000259" key="12">
    <source>
        <dbReference type="PROSITE" id="PS51839"/>
    </source>
</evidence>
<evidence type="ECO:0000256" key="6">
    <source>
        <dbReference type="ARBA" id="ARBA00023004"/>
    </source>
</evidence>
<dbReference type="PROSITE" id="PS00641">
    <property type="entry name" value="COMPLEX1_75K_1"/>
    <property type="match status" value="1"/>
</dbReference>
<dbReference type="PROSITE" id="PS51839">
    <property type="entry name" value="4FE4S_HC3"/>
    <property type="match status" value="1"/>
</dbReference>
<evidence type="ECO:0000256" key="9">
    <source>
        <dbReference type="ARBA" id="ARBA00034078"/>
    </source>
</evidence>
<dbReference type="Gene3D" id="3.30.70.20">
    <property type="match status" value="1"/>
</dbReference>
<name>A0A7S0ZKT5_9RHOD</name>
<feature type="region of interest" description="Disordered" evidence="10">
    <location>
        <begin position="270"/>
        <end position="299"/>
    </location>
</feature>
<dbReference type="SMART" id="SM00929">
    <property type="entry name" value="NADH-G_4Fe-4S_3"/>
    <property type="match status" value="1"/>
</dbReference>
<feature type="domain" description="4Fe-4S His(Cys)3-ligated-type" evidence="12">
    <location>
        <begin position="140"/>
        <end position="179"/>
    </location>
</feature>
<evidence type="ECO:0000256" key="8">
    <source>
        <dbReference type="ARBA" id="ARBA00023027"/>
    </source>
</evidence>
<organism evidence="13">
    <name type="scientific">Timspurckia oligopyrenoides</name>
    <dbReference type="NCBI Taxonomy" id="708627"/>
    <lineage>
        <taxon>Eukaryota</taxon>
        <taxon>Rhodophyta</taxon>
        <taxon>Bangiophyceae</taxon>
        <taxon>Porphyridiales</taxon>
        <taxon>Porphyridiaceae</taxon>
        <taxon>Timspurckia</taxon>
    </lineage>
</organism>
<dbReference type="PANTHER" id="PTHR43105">
    <property type="entry name" value="RESPIRATORY NITRATE REDUCTASE"/>
    <property type="match status" value="1"/>
</dbReference>
<dbReference type="InterPro" id="IPR054351">
    <property type="entry name" value="NADH_UbQ_OxRdtase_ferredoxin"/>
</dbReference>
<dbReference type="Pfam" id="PF13510">
    <property type="entry name" value="Fer2_4"/>
    <property type="match status" value="1"/>
</dbReference>
<evidence type="ECO:0000256" key="2">
    <source>
        <dbReference type="ARBA" id="ARBA00005404"/>
    </source>
</evidence>
<comment type="cofactor">
    <cofactor evidence="9">
        <name>[2Fe-2S] cluster</name>
        <dbReference type="ChEBI" id="CHEBI:190135"/>
    </cofactor>
</comment>
<keyword evidence="7" id="KW-0411">Iron-sulfur</keyword>